<feature type="transmembrane region" description="Helical" evidence="6">
    <location>
        <begin position="169"/>
        <end position="187"/>
    </location>
</feature>
<dbReference type="PANTHER" id="PTHR12608:SF1">
    <property type="entry name" value="TRANSMEMBRANE PROTEIN 165"/>
    <property type="match status" value="1"/>
</dbReference>
<evidence type="ECO:0000256" key="3">
    <source>
        <dbReference type="ARBA" id="ARBA00022692"/>
    </source>
</evidence>
<feature type="transmembrane region" description="Helical" evidence="6">
    <location>
        <begin position="60"/>
        <end position="80"/>
    </location>
</feature>
<sequence length="222" mass="24735">MALLKTFLLVLIAEMGDKTQLLAAALASKYKPRDAAIGIFIATLLLNLIAVLLGSSIGCFIPMNTVQIIAGVLFIFFGFISLREDNDEEEEEVKQSKWKLPAFIIVTFAFFIAELGDKTQIMTFTLAAQFNSPGQVLIGSVIGMFIADSIGFLFGTLMSQRLHEKHIKMIAGFVFIFFGLITLYSSLKSLENPLIFVSLVIVVGIAVYFIKFKKKNNRWIEF</sequence>
<dbReference type="GO" id="GO:0046873">
    <property type="term" value="F:metal ion transmembrane transporter activity"/>
    <property type="evidence" value="ECO:0007669"/>
    <property type="project" value="InterPro"/>
</dbReference>
<keyword evidence="8" id="KW-1185">Reference proteome</keyword>
<accession>A0A0R3K520</accession>
<dbReference type="Proteomes" id="UP000052015">
    <property type="component" value="Unassembled WGS sequence"/>
</dbReference>
<dbReference type="RefSeq" id="WP_057977361.1">
    <property type="nucleotide sequence ID" value="NZ_LKHP01000003.1"/>
</dbReference>
<keyword evidence="3 6" id="KW-0812">Transmembrane</keyword>
<name>A0A0R3K520_CALMK</name>
<dbReference type="OrthoDB" id="9801356at2"/>
<evidence type="ECO:0000256" key="1">
    <source>
        <dbReference type="ARBA" id="ARBA00004141"/>
    </source>
</evidence>
<evidence type="ECO:0000256" key="2">
    <source>
        <dbReference type="ARBA" id="ARBA00009190"/>
    </source>
</evidence>
<reference evidence="7 8" key="1">
    <citation type="submission" date="2015-09" db="EMBL/GenBank/DDBJ databases">
        <title>Draft genome sequence of a Caloramator mitchellensis, a moderate thermophile from the Great Artesian Basin of Australia.</title>
        <authorList>
            <person name="Patel B.K."/>
        </authorList>
    </citation>
    <scope>NUCLEOTIDE SEQUENCE [LARGE SCALE GENOMIC DNA]</scope>
    <source>
        <strain evidence="7 8">VF08</strain>
    </source>
</reference>
<proteinExistence type="inferred from homology"/>
<feature type="transmembrane region" description="Helical" evidence="6">
    <location>
        <begin position="35"/>
        <end position="54"/>
    </location>
</feature>
<comment type="similarity">
    <text evidence="2 6">Belongs to the GDT1 family.</text>
</comment>
<feature type="transmembrane region" description="Helical" evidence="6">
    <location>
        <begin position="136"/>
        <end position="157"/>
    </location>
</feature>
<keyword evidence="4 6" id="KW-1133">Transmembrane helix</keyword>
<dbReference type="EMBL" id="LKHP01000003">
    <property type="protein sequence ID" value="KRQ87471.1"/>
    <property type="molecule type" value="Genomic_DNA"/>
</dbReference>
<gene>
    <name evidence="7" type="ORF">ABG79_00809</name>
</gene>
<evidence type="ECO:0000313" key="8">
    <source>
        <dbReference type="Proteomes" id="UP000052015"/>
    </source>
</evidence>
<evidence type="ECO:0000256" key="6">
    <source>
        <dbReference type="RuleBase" id="RU365102"/>
    </source>
</evidence>
<protein>
    <recommendedName>
        <fullName evidence="6">GDT1 family protein</fullName>
    </recommendedName>
</protein>
<dbReference type="Gene3D" id="1.20.1250.20">
    <property type="entry name" value="MFS general substrate transporter like domains"/>
    <property type="match status" value="1"/>
</dbReference>
<comment type="subcellular location">
    <subcellularLocation>
        <location evidence="1 6">Membrane</location>
        <topology evidence="1 6">Multi-pass membrane protein</topology>
    </subcellularLocation>
</comment>
<evidence type="ECO:0000313" key="7">
    <source>
        <dbReference type="EMBL" id="KRQ87471.1"/>
    </source>
</evidence>
<dbReference type="SUPFAM" id="SSF103473">
    <property type="entry name" value="MFS general substrate transporter"/>
    <property type="match status" value="1"/>
</dbReference>
<keyword evidence="5 6" id="KW-0472">Membrane</keyword>
<dbReference type="PATRIC" id="fig|908809.3.peg.818"/>
<evidence type="ECO:0000256" key="5">
    <source>
        <dbReference type="ARBA" id="ARBA00023136"/>
    </source>
</evidence>
<dbReference type="InterPro" id="IPR036259">
    <property type="entry name" value="MFS_trans_sf"/>
</dbReference>
<evidence type="ECO:0000256" key="4">
    <source>
        <dbReference type="ARBA" id="ARBA00022989"/>
    </source>
</evidence>
<dbReference type="Pfam" id="PF01169">
    <property type="entry name" value="GDT1"/>
    <property type="match status" value="2"/>
</dbReference>
<dbReference type="AlphaFoldDB" id="A0A0R3K520"/>
<dbReference type="PANTHER" id="PTHR12608">
    <property type="entry name" value="TRANSMEMBRANE PROTEIN HTP-1 RELATED"/>
    <property type="match status" value="1"/>
</dbReference>
<feature type="transmembrane region" description="Helical" evidence="6">
    <location>
        <begin position="193"/>
        <end position="210"/>
    </location>
</feature>
<organism evidence="7 8">
    <name type="scientific">Caloramator mitchellensis</name>
    <dbReference type="NCBI Taxonomy" id="908809"/>
    <lineage>
        <taxon>Bacteria</taxon>
        <taxon>Bacillati</taxon>
        <taxon>Bacillota</taxon>
        <taxon>Clostridia</taxon>
        <taxon>Eubacteriales</taxon>
        <taxon>Clostridiaceae</taxon>
        <taxon>Caloramator</taxon>
    </lineage>
</organism>
<feature type="transmembrane region" description="Helical" evidence="6">
    <location>
        <begin position="100"/>
        <end position="116"/>
    </location>
</feature>
<comment type="caution">
    <text evidence="7">The sequence shown here is derived from an EMBL/GenBank/DDBJ whole genome shotgun (WGS) entry which is preliminary data.</text>
</comment>
<dbReference type="GO" id="GO:0016020">
    <property type="term" value="C:membrane"/>
    <property type="evidence" value="ECO:0007669"/>
    <property type="project" value="UniProtKB-SubCell"/>
</dbReference>
<dbReference type="InterPro" id="IPR001727">
    <property type="entry name" value="GDT1-like"/>
</dbReference>